<evidence type="ECO:0000259" key="1">
    <source>
        <dbReference type="PROSITE" id="PS50268"/>
    </source>
</evidence>
<sequence length="1215" mass="122340">MPAQITSATYDAATGLLTVLGTGFVGFDGAANDIIASKFTLWGEGGATYTLTDTANVEITSSTSFTLSLGALDKLALSQILNSNGMASTGATTYNLAAGEGWARDAAQANESADISGNGITVSNIPVPTITSATYDASTGTLTVTGTGFLSRSGASNDILANKFTLTGEGSATYTLTNTANAEITSATSFTLSLSATDRAGLEQIFNKSGTSSTGGTTFNLAAGEDWANGADPAVVTADVASNGVTVSNVAVPTITSATYDASTGTLTVTGTGFTKYAGAANDIIANKFTLTGEGGATYALTDTANVDITSGTSFTLSLSATDRAAILQILNKNGTASTGSTTFNLAAGEDWANGADPAVVTADLTGNAISVSNVPVPAITSAIYSATTGALTVTGTGFTKYAGAANDIIANKLTLTGEGGATYSLTDTANVEITSGTSFTLSLSATDKAAISQILNKNGTSSTGTTTYNISAVEDWANGADPAVVTADLTGNGITVSSVAVPTITSATYDATTGALTVTGTGFTKYAGAANDIIANKLTLTGEGGATYSLTDTANVEITSGTSFTLSLSATDKAAISQILNKNGTSSTGTTTYNISAVEDWANGADPAVVTADLTGNGIAVSNVAVPTITSAIYSATTGALVVIGTGFTKLSGADNDIQASMFTLTGEGGATYTLTDTANAEITSATSFTLSLSATDKAGLSLILNKNGTASTGGTTFNLAAGEDWANGADPAVVTADLTGNGVTVSNVLAPEITSATYDASTGTLTVTGIGFTKSAEPGNDIIANKFILTGEGGATYALTDTANVEITSATSFTLSLSASDKAGLSLILNKNGPSSTGGTTFNLAATEDWANGADPAVVTADLTGNGVTVSNVAVPVITANAPPTQAIAITDQIVSEDSPFSFTLPAGTFIDTDGDALRYSATLADGGGLPSWLVFDSATQSFSGTPTNGDVGEIQVKVTASDLRSSTSDVFKLKVENENDVPTSIALSSNRIAENSANGTVIGMLTAVDMDVDDALTFSLVKNPGGRFEIVDGMLVVAEGARLDFEKKPTHDIVVRVTDSAGAFRDETFTIELGDLKNEPQKLIGDGSSNHLKGGIGNDQILGKGGNDVLRGGRGNDYLDGGIGNDRLAGGPGADTFVFGKKYGHDVISDFHPGEGDIIDLSGAVGIAGFQDLMKNHLEMRGDDLIITAADDSKLVLLGIDTGDLSRDVFIF</sequence>
<name>A0A936YT46_9HYPH</name>
<dbReference type="Gene3D" id="2.60.40.60">
    <property type="entry name" value="Cadherins"/>
    <property type="match status" value="1"/>
</dbReference>
<dbReference type="GO" id="GO:0005509">
    <property type="term" value="F:calcium ion binding"/>
    <property type="evidence" value="ECO:0007669"/>
    <property type="project" value="InterPro"/>
</dbReference>
<dbReference type="PROSITE" id="PS50268">
    <property type="entry name" value="CADHERIN_2"/>
    <property type="match status" value="1"/>
</dbReference>
<dbReference type="GO" id="GO:0016020">
    <property type="term" value="C:membrane"/>
    <property type="evidence" value="ECO:0007669"/>
    <property type="project" value="InterPro"/>
</dbReference>
<dbReference type="PRINTS" id="PR00313">
    <property type="entry name" value="CABNDNGRPT"/>
</dbReference>
<feature type="domain" description="Cadherin" evidence="1">
    <location>
        <begin position="987"/>
        <end position="1086"/>
    </location>
</feature>
<dbReference type="RefSeq" id="WP_201663896.1">
    <property type="nucleotide sequence ID" value="NZ_JAEQNC010000022.1"/>
</dbReference>
<dbReference type="Pfam" id="PF05345">
    <property type="entry name" value="He_PIG"/>
    <property type="match status" value="1"/>
</dbReference>
<dbReference type="PROSITE" id="PS00330">
    <property type="entry name" value="HEMOLYSIN_CALCIUM"/>
    <property type="match status" value="3"/>
</dbReference>
<accession>A0A936YT46</accession>
<dbReference type="InterPro" id="IPR018511">
    <property type="entry name" value="Hemolysin-typ_Ca-bd_CS"/>
</dbReference>
<reference evidence="2" key="1">
    <citation type="submission" date="2021-01" db="EMBL/GenBank/DDBJ databases">
        <title>Rhizobium sp. strain KVB221 16S ribosomal RNA gene Genome sequencing and assembly.</title>
        <authorList>
            <person name="Kang M."/>
        </authorList>
    </citation>
    <scope>NUCLEOTIDE SEQUENCE</scope>
    <source>
        <strain evidence="2">KVB221</strain>
    </source>
</reference>
<dbReference type="SUPFAM" id="SSF51120">
    <property type="entry name" value="beta-Roll"/>
    <property type="match status" value="1"/>
</dbReference>
<dbReference type="InterPro" id="IPR015919">
    <property type="entry name" value="Cadherin-like_sf"/>
</dbReference>
<dbReference type="SMART" id="SM00736">
    <property type="entry name" value="CADG"/>
    <property type="match status" value="1"/>
</dbReference>
<dbReference type="Gene3D" id="2.60.40.10">
    <property type="entry name" value="Immunoglobulins"/>
    <property type="match status" value="1"/>
</dbReference>
<evidence type="ECO:0000313" key="3">
    <source>
        <dbReference type="Proteomes" id="UP000633219"/>
    </source>
</evidence>
<protein>
    <submittedName>
        <fullName evidence="2">Ig domain-containing protein</fullName>
    </submittedName>
</protein>
<gene>
    <name evidence="2" type="ORF">JJB09_25355</name>
</gene>
<dbReference type="InterPro" id="IPR013783">
    <property type="entry name" value="Ig-like_fold"/>
</dbReference>
<dbReference type="Proteomes" id="UP000633219">
    <property type="component" value="Unassembled WGS sequence"/>
</dbReference>
<keyword evidence="3" id="KW-1185">Reference proteome</keyword>
<dbReference type="Gene3D" id="2.150.10.10">
    <property type="entry name" value="Serralysin-like metalloprotease, C-terminal"/>
    <property type="match status" value="2"/>
</dbReference>
<proteinExistence type="predicted"/>
<dbReference type="Pfam" id="PF00353">
    <property type="entry name" value="HemolysinCabind"/>
    <property type="match status" value="1"/>
</dbReference>
<dbReference type="InterPro" id="IPR006644">
    <property type="entry name" value="Cadg"/>
</dbReference>
<dbReference type="InterPro" id="IPR002126">
    <property type="entry name" value="Cadherin-like_dom"/>
</dbReference>
<dbReference type="AlphaFoldDB" id="A0A936YT46"/>
<evidence type="ECO:0000313" key="2">
    <source>
        <dbReference type="EMBL" id="MBL0375348.1"/>
    </source>
</evidence>
<dbReference type="InterPro" id="IPR001343">
    <property type="entry name" value="Hemolysn_Ca-bd"/>
</dbReference>
<dbReference type="EMBL" id="JAEQNC010000022">
    <property type="protein sequence ID" value="MBL0375348.1"/>
    <property type="molecule type" value="Genomic_DNA"/>
</dbReference>
<dbReference type="InterPro" id="IPR011049">
    <property type="entry name" value="Serralysin-like_metalloprot_C"/>
</dbReference>
<dbReference type="GO" id="GO:0007156">
    <property type="term" value="P:homophilic cell adhesion via plasma membrane adhesion molecules"/>
    <property type="evidence" value="ECO:0007669"/>
    <property type="project" value="InterPro"/>
</dbReference>
<dbReference type="CDD" id="cd11304">
    <property type="entry name" value="Cadherin_repeat"/>
    <property type="match status" value="1"/>
</dbReference>
<dbReference type="SUPFAM" id="SSF49313">
    <property type="entry name" value="Cadherin-like"/>
    <property type="match status" value="2"/>
</dbReference>
<comment type="caution">
    <text evidence="2">The sequence shown here is derived from an EMBL/GenBank/DDBJ whole genome shotgun (WGS) entry which is preliminary data.</text>
</comment>
<organism evidence="2 3">
    <name type="scientific">Rhizobium setariae</name>
    <dbReference type="NCBI Taxonomy" id="2801340"/>
    <lineage>
        <taxon>Bacteria</taxon>
        <taxon>Pseudomonadati</taxon>
        <taxon>Pseudomonadota</taxon>
        <taxon>Alphaproteobacteria</taxon>
        <taxon>Hyphomicrobiales</taxon>
        <taxon>Rhizobiaceae</taxon>
        <taxon>Rhizobium/Agrobacterium group</taxon>
        <taxon>Rhizobium</taxon>
    </lineage>
</organism>